<organism evidence="3 4">
    <name type="scientific">Cyclobacterium lianum</name>
    <dbReference type="NCBI Taxonomy" id="388280"/>
    <lineage>
        <taxon>Bacteria</taxon>
        <taxon>Pseudomonadati</taxon>
        <taxon>Bacteroidota</taxon>
        <taxon>Cytophagia</taxon>
        <taxon>Cytophagales</taxon>
        <taxon>Cyclobacteriaceae</taxon>
        <taxon>Cyclobacterium</taxon>
    </lineage>
</organism>
<dbReference type="EMBL" id="FRCY01000003">
    <property type="protein sequence ID" value="SHM74119.1"/>
    <property type="molecule type" value="Genomic_DNA"/>
</dbReference>
<keyword evidence="1" id="KW-0472">Membrane</keyword>
<name>A0A1M7L9R7_9BACT</name>
<dbReference type="Proteomes" id="UP000184513">
    <property type="component" value="Unassembled WGS sequence"/>
</dbReference>
<dbReference type="PANTHER" id="PTHR31061">
    <property type="entry name" value="LD22376P"/>
    <property type="match status" value="1"/>
</dbReference>
<evidence type="ECO:0000313" key="4">
    <source>
        <dbReference type="Proteomes" id="UP000184513"/>
    </source>
</evidence>
<dbReference type="PANTHER" id="PTHR31061:SF24">
    <property type="entry name" value="LD22376P"/>
    <property type="match status" value="1"/>
</dbReference>
<dbReference type="InterPro" id="IPR032176">
    <property type="entry name" value="DUF5009"/>
</dbReference>
<feature type="transmembrane region" description="Helical" evidence="1">
    <location>
        <begin position="361"/>
        <end position="379"/>
    </location>
</feature>
<keyword evidence="4" id="KW-1185">Reference proteome</keyword>
<reference evidence="3 4" key="1">
    <citation type="submission" date="2016-11" db="EMBL/GenBank/DDBJ databases">
        <authorList>
            <person name="Jaros S."/>
            <person name="Januszkiewicz K."/>
            <person name="Wedrychowicz H."/>
        </authorList>
    </citation>
    <scope>NUCLEOTIDE SEQUENCE [LARGE SCALE GENOMIC DNA]</scope>
    <source>
        <strain evidence="3 4">CGMCC 1.6102</strain>
    </source>
</reference>
<feature type="domain" description="DUF5009" evidence="2">
    <location>
        <begin position="31"/>
        <end position="146"/>
    </location>
</feature>
<evidence type="ECO:0000259" key="2">
    <source>
        <dbReference type="Pfam" id="PF16401"/>
    </source>
</evidence>
<dbReference type="STRING" id="388280.SAMN04488057_103158"/>
<feature type="transmembrane region" description="Helical" evidence="1">
    <location>
        <begin position="39"/>
        <end position="60"/>
    </location>
</feature>
<feature type="transmembrane region" description="Helical" evidence="1">
    <location>
        <begin position="170"/>
        <end position="188"/>
    </location>
</feature>
<gene>
    <name evidence="3" type="ORF">SAMN04488057_103158</name>
</gene>
<dbReference type="GO" id="GO:0016746">
    <property type="term" value="F:acyltransferase activity"/>
    <property type="evidence" value="ECO:0007669"/>
    <property type="project" value="UniProtKB-KW"/>
</dbReference>
<keyword evidence="1" id="KW-1133">Transmembrane helix</keyword>
<dbReference type="Pfam" id="PF16401">
    <property type="entry name" value="DUF5009"/>
    <property type="match status" value="1"/>
</dbReference>
<sequence>MTSTGFSDYKKRCLSILNMASNPKLHQQRLGSLDAYRGITMFLLIAESALIYRALLDLFAEGSFGHSFFLQFTHHPWNGLRFWDLIQPFFMFIVGVAMPFSLNKRLAQEESRSGVTRHIIWRSLILFLFGTGLHCVYAEALVFELWNVLTQLSFTILLTYFLIRKPLSVQLAISLGLLVLTEIMYRLYDPAAPFVKGENFGSFTDLLLMGKINGGGWVAINCVPTAAHTLWGAMCGNILLSSRFRPADKIRYFVLVGLAGLMLGYGLDWTGITPVIKRISTSAFVFASGGWAILALALFFWLIDVKKVKGWTFFFIIVGMNPIFIYLFAQILGHDWLTDFVRIFNYGTLGVLGLPENILELFNAVFTLGIMWYLCYFLYQRKIFFKI</sequence>
<feature type="transmembrane region" description="Helical" evidence="1">
    <location>
        <begin position="119"/>
        <end position="139"/>
    </location>
</feature>
<accession>A0A1M7L9R7</accession>
<keyword evidence="3" id="KW-0012">Acyltransferase</keyword>
<evidence type="ECO:0000313" key="3">
    <source>
        <dbReference type="EMBL" id="SHM74119.1"/>
    </source>
</evidence>
<evidence type="ECO:0000256" key="1">
    <source>
        <dbReference type="SAM" id="Phobius"/>
    </source>
</evidence>
<protein>
    <submittedName>
        <fullName evidence="3">Predicted acyltransferase</fullName>
    </submittedName>
</protein>
<feature type="transmembrane region" description="Helical" evidence="1">
    <location>
        <begin position="145"/>
        <end position="163"/>
    </location>
</feature>
<feature type="transmembrane region" description="Helical" evidence="1">
    <location>
        <begin position="252"/>
        <end position="272"/>
    </location>
</feature>
<feature type="transmembrane region" description="Helical" evidence="1">
    <location>
        <begin position="217"/>
        <end position="240"/>
    </location>
</feature>
<keyword evidence="1" id="KW-0812">Transmembrane</keyword>
<dbReference type="AlphaFoldDB" id="A0A1M7L9R7"/>
<proteinExistence type="predicted"/>
<feature type="transmembrane region" description="Helical" evidence="1">
    <location>
        <begin position="284"/>
        <end position="303"/>
    </location>
</feature>
<keyword evidence="3" id="KW-0808">Transferase</keyword>
<feature type="transmembrane region" description="Helical" evidence="1">
    <location>
        <begin position="310"/>
        <end position="329"/>
    </location>
</feature>
<feature type="transmembrane region" description="Helical" evidence="1">
    <location>
        <begin position="80"/>
        <end position="98"/>
    </location>
</feature>